<keyword evidence="10" id="KW-1185">Reference proteome</keyword>
<dbReference type="AlphaFoldDB" id="A0A820T3R2"/>
<sequence>MSINNIVQAVTVELVKHDEMNRNQGSILTFTSINYYLNMQKCCSVCQIPYLETAQKQILTVLSGIFQTGMNAIMRLTGSGKPSLLDLLADRKDREVGYVVQDDIVSGNLTVKENLMFSANVRLSTNLYKVLFRDEPTTGLDSTMARSVMECLHQLSHNGRDRLSPSTDNENNQIECHFNEEYMKTDIYKSIQNQISKKNFVSSGNNNVRL</sequence>
<evidence type="ECO:0000313" key="9">
    <source>
        <dbReference type="Proteomes" id="UP000663848"/>
    </source>
</evidence>
<dbReference type="GO" id="GO:0042626">
    <property type="term" value="F:ATPase-coupled transmembrane transporter activity"/>
    <property type="evidence" value="ECO:0007669"/>
    <property type="project" value="TreeGrafter"/>
</dbReference>
<dbReference type="Proteomes" id="UP000663873">
    <property type="component" value="Unassembled WGS sequence"/>
</dbReference>
<dbReference type="EMBL" id="CAJOBR010000087">
    <property type="protein sequence ID" value="CAF4462407.1"/>
    <property type="molecule type" value="Genomic_DNA"/>
</dbReference>
<dbReference type="Proteomes" id="UP000663848">
    <property type="component" value="Unassembled WGS sequence"/>
</dbReference>
<evidence type="ECO:0000313" key="6">
    <source>
        <dbReference type="EMBL" id="CAF4122904.1"/>
    </source>
</evidence>
<organism evidence="8 9">
    <name type="scientific">Rotaria socialis</name>
    <dbReference type="NCBI Taxonomy" id="392032"/>
    <lineage>
        <taxon>Eukaryota</taxon>
        <taxon>Metazoa</taxon>
        <taxon>Spiralia</taxon>
        <taxon>Gnathifera</taxon>
        <taxon>Rotifera</taxon>
        <taxon>Eurotatoria</taxon>
        <taxon>Bdelloidea</taxon>
        <taxon>Philodinida</taxon>
        <taxon>Philodinidae</taxon>
        <taxon>Rotaria</taxon>
    </lineage>
</organism>
<dbReference type="InterPro" id="IPR050352">
    <property type="entry name" value="ABCG_transporters"/>
</dbReference>
<keyword evidence="2" id="KW-0813">Transport</keyword>
<dbReference type="InterPro" id="IPR027417">
    <property type="entry name" value="P-loop_NTPase"/>
</dbReference>
<evidence type="ECO:0000313" key="7">
    <source>
        <dbReference type="EMBL" id="CAF4147690.1"/>
    </source>
</evidence>
<dbReference type="PANTHER" id="PTHR48041">
    <property type="entry name" value="ABC TRANSPORTER G FAMILY MEMBER 28"/>
    <property type="match status" value="1"/>
</dbReference>
<gene>
    <name evidence="7" type="ORF">HFQ381_LOCUS4153</name>
    <name evidence="8" type="ORF">QYT958_LOCUS1533</name>
    <name evidence="6" type="ORF">UJA718_LOCUS1676</name>
</gene>
<accession>A0A820T3R2</accession>
<evidence type="ECO:0000256" key="5">
    <source>
        <dbReference type="ARBA" id="ARBA00023136"/>
    </source>
</evidence>
<dbReference type="GO" id="GO:0005886">
    <property type="term" value="C:plasma membrane"/>
    <property type="evidence" value="ECO:0007669"/>
    <property type="project" value="TreeGrafter"/>
</dbReference>
<dbReference type="Gene3D" id="3.40.50.300">
    <property type="entry name" value="P-loop containing nucleotide triphosphate hydrolases"/>
    <property type="match status" value="1"/>
</dbReference>
<dbReference type="EMBL" id="CAJOBO010000160">
    <property type="protein sequence ID" value="CAF4147690.1"/>
    <property type="molecule type" value="Genomic_DNA"/>
</dbReference>
<dbReference type="Proteomes" id="UP000663851">
    <property type="component" value="Unassembled WGS sequence"/>
</dbReference>
<comment type="caution">
    <text evidence="8">The sequence shown here is derived from an EMBL/GenBank/DDBJ whole genome shotgun (WGS) entry which is preliminary data.</text>
</comment>
<keyword evidence="4" id="KW-1133">Transmembrane helix</keyword>
<name>A0A820T3R2_9BILA</name>
<dbReference type="EMBL" id="CAJOBP010000104">
    <property type="protein sequence ID" value="CAF4122904.1"/>
    <property type="molecule type" value="Genomic_DNA"/>
</dbReference>
<evidence type="ECO:0000256" key="4">
    <source>
        <dbReference type="ARBA" id="ARBA00022989"/>
    </source>
</evidence>
<dbReference type="PANTHER" id="PTHR48041:SF116">
    <property type="entry name" value="PROTEIN BROWN"/>
    <property type="match status" value="1"/>
</dbReference>
<evidence type="ECO:0000256" key="1">
    <source>
        <dbReference type="ARBA" id="ARBA00004141"/>
    </source>
</evidence>
<evidence type="ECO:0000313" key="8">
    <source>
        <dbReference type="EMBL" id="CAF4462407.1"/>
    </source>
</evidence>
<evidence type="ECO:0000313" key="10">
    <source>
        <dbReference type="Proteomes" id="UP000663873"/>
    </source>
</evidence>
<keyword evidence="3" id="KW-0812">Transmembrane</keyword>
<protein>
    <submittedName>
        <fullName evidence="8">Uncharacterized protein</fullName>
    </submittedName>
</protein>
<keyword evidence="5" id="KW-0472">Membrane</keyword>
<evidence type="ECO:0000256" key="2">
    <source>
        <dbReference type="ARBA" id="ARBA00022448"/>
    </source>
</evidence>
<proteinExistence type="predicted"/>
<comment type="subcellular location">
    <subcellularLocation>
        <location evidence="1">Membrane</location>
        <topology evidence="1">Multi-pass membrane protein</topology>
    </subcellularLocation>
</comment>
<dbReference type="SUPFAM" id="SSF52540">
    <property type="entry name" value="P-loop containing nucleoside triphosphate hydrolases"/>
    <property type="match status" value="1"/>
</dbReference>
<reference evidence="8" key="1">
    <citation type="submission" date="2021-02" db="EMBL/GenBank/DDBJ databases">
        <authorList>
            <person name="Nowell W R."/>
        </authorList>
    </citation>
    <scope>NUCLEOTIDE SEQUENCE</scope>
</reference>
<evidence type="ECO:0000256" key="3">
    <source>
        <dbReference type="ARBA" id="ARBA00022692"/>
    </source>
</evidence>